<evidence type="ECO:0000256" key="1">
    <source>
        <dbReference type="ARBA" id="ARBA00023125"/>
    </source>
</evidence>
<reference evidence="3" key="1">
    <citation type="submission" date="2023-06" db="EMBL/GenBank/DDBJ databases">
        <title>A Treasure from Seagulls: Isolation and Description of Aciduricobacillus qingdaonensis gen. nov., sp. nov., a Rare Obligately Uric Acid-utilizing Member in the Family Bacillaceae.</title>
        <authorList>
            <person name="Liu W."/>
            <person name="Wang B."/>
        </authorList>
    </citation>
    <scope>NUCLEOTIDE SEQUENCE</scope>
    <source>
        <strain evidence="3">44XB</strain>
    </source>
</reference>
<dbReference type="PRINTS" id="PR00598">
    <property type="entry name" value="HTHMARR"/>
</dbReference>
<dbReference type="InterPro" id="IPR036388">
    <property type="entry name" value="WH-like_DNA-bd_sf"/>
</dbReference>
<dbReference type="PANTHER" id="PTHR33164">
    <property type="entry name" value="TRANSCRIPTIONAL REGULATOR, MARR FAMILY"/>
    <property type="match status" value="1"/>
</dbReference>
<dbReference type="PROSITE" id="PS50995">
    <property type="entry name" value="HTH_MARR_2"/>
    <property type="match status" value="1"/>
</dbReference>
<dbReference type="PANTHER" id="PTHR33164:SF43">
    <property type="entry name" value="HTH-TYPE TRANSCRIPTIONAL REPRESSOR YETL"/>
    <property type="match status" value="1"/>
</dbReference>
<dbReference type="InterPro" id="IPR036390">
    <property type="entry name" value="WH_DNA-bd_sf"/>
</dbReference>
<evidence type="ECO:0000259" key="2">
    <source>
        <dbReference type="PROSITE" id="PS50995"/>
    </source>
</evidence>
<keyword evidence="1" id="KW-0238">DNA-binding</keyword>
<keyword evidence="4" id="KW-1185">Reference proteome</keyword>
<dbReference type="SUPFAM" id="SSF46785">
    <property type="entry name" value="Winged helix' DNA-binding domain"/>
    <property type="match status" value="1"/>
</dbReference>
<dbReference type="RefSeq" id="WP_348029272.1">
    <property type="nucleotide sequence ID" value="NZ_CP129113.1"/>
</dbReference>
<evidence type="ECO:0000313" key="4">
    <source>
        <dbReference type="Proteomes" id="UP001180087"/>
    </source>
</evidence>
<organism evidence="3 4">
    <name type="scientific">Aciduricibacillus chroicocephali</name>
    <dbReference type="NCBI Taxonomy" id="3054939"/>
    <lineage>
        <taxon>Bacteria</taxon>
        <taxon>Bacillati</taxon>
        <taxon>Bacillota</taxon>
        <taxon>Bacilli</taxon>
        <taxon>Bacillales</taxon>
        <taxon>Bacillaceae</taxon>
        <taxon>Aciduricibacillus</taxon>
    </lineage>
</organism>
<gene>
    <name evidence="3" type="ORF">QR721_04530</name>
</gene>
<sequence length="142" mass="16344">MDFTKVAERYQAAMRTIGSNINRIIRETAHPEIKRELFFTLQYIVHQRQTTNTEIAGNFEVGKSTITAQINRLENLGLIMKTGNAKDKRTIYLVATEQGSALIRKIERRIIDLIEEKLTTCHQDEILLFVSQLEKLAALLQK</sequence>
<evidence type="ECO:0000313" key="3">
    <source>
        <dbReference type="EMBL" id="WLV25482.1"/>
    </source>
</evidence>
<name>A0ABY9KXJ7_9BACI</name>
<dbReference type="InterPro" id="IPR000835">
    <property type="entry name" value="HTH_MarR-typ"/>
</dbReference>
<dbReference type="EMBL" id="CP129113">
    <property type="protein sequence ID" value="WLV25482.1"/>
    <property type="molecule type" value="Genomic_DNA"/>
</dbReference>
<accession>A0ABY9KXJ7</accession>
<feature type="domain" description="HTH marR-type" evidence="2">
    <location>
        <begin position="1"/>
        <end position="142"/>
    </location>
</feature>
<dbReference type="SMART" id="SM00347">
    <property type="entry name" value="HTH_MARR"/>
    <property type="match status" value="1"/>
</dbReference>
<dbReference type="Proteomes" id="UP001180087">
    <property type="component" value="Chromosome"/>
</dbReference>
<dbReference type="Gene3D" id="1.10.10.10">
    <property type="entry name" value="Winged helix-like DNA-binding domain superfamily/Winged helix DNA-binding domain"/>
    <property type="match status" value="1"/>
</dbReference>
<protein>
    <submittedName>
        <fullName evidence="3">MarR family transcriptional regulator</fullName>
    </submittedName>
</protein>
<dbReference type="Pfam" id="PF01047">
    <property type="entry name" value="MarR"/>
    <property type="match status" value="1"/>
</dbReference>
<proteinExistence type="predicted"/>
<dbReference type="InterPro" id="IPR039422">
    <property type="entry name" value="MarR/SlyA-like"/>
</dbReference>